<gene>
    <name evidence="3" type="ORF">GTA51_15145</name>
</gene>
<dbReference type="OrthoDB" id="5458208at2"/>
<name>A0A7C9JAM5_9BACT</name>
<evidence type="ECO:0000256" key="2">
    <source>
        <dbReference type="SAM" id="SignalP"/>
    </source>
</evidence>
<organism evidence="3 4">
    <name type="scientific">Solidesulfovibrio aerotolerans</name>
    <dbReference type="NCBI Taxonomy" id="295255"/>
    <lineage>
        <taxon>Bacteria</taxon>
        <taxon>Pseudomonadati</taxon>
        <taxon>Thermodesulfobacteriota</taxon>
        <taxon>Desulfovibrionia</taxon>
        <taxon>Desulfovibrionales</taxon>
        <taxon>Desulfovibrionaceae</taxon>
        <taxon>Solidesulfovibrio</taxon>
    </lineage>
</organism>
<comment type="caution">
    <text evidence="3">The sequence shown here is derived from an EMBL/GenBank/DDBJ whole genome shotgun (WGS) entry which is preliminary data.</text>
</comment>
<accession>A0A7C9JAM5</accession>
<proteinExistence type="predicted"/>
<evidence type="ECO:0000313" key="3">
    <source>
        <dbReference type="EMBL" id="MYL84458.1"/>
    </source>
</evidence>
<dbReference type="RefSeq" id="WP_160962504.1">
    <property type="nucleotide sequence ID" value="NZ_WVUD01000032.1"/>
</dbReference>
<feature type="compositionally biased region" description="Polar residues" evidence="1">
    <location>
        <begin position="38"/>
        <end position="52"/>
    </location>
</feature>
<feature type="chain" id="PRO_5028934460" evidence="2">
    <location>
        <begin position="21"/>
        <end position="94"/>
    </location>
</feature>
<dbReference type="EMBL" id="WVUD01000032">
    <property type="protein sequence ID" value="MYL84458.1"/>
    <property type="molecule type" value="Genomic_DNA"/>
</dbReference>
<keyword evidence="2" id="KW-0732">Signal</keyword>
<keyword evidence="4" id="KW-1185">Reference proteome</keyword>
<feature type="region of interest" description="Disordered" evidence="1">
    <location>
        <begin position="28"/>
        <end position="94"/>
    </location>
</feature>
<dbReference type="Proteomes" id="UP000482487">
    <property type="component" value="Unassembled WGS sequence"/>
</dbReference>
<reference evidence="3 4" key="1">
    <citation type="submission" date="2020-01" db="EMBL/GenBank/DDBJ databases">
        <title>Genome sequence of Desulfovibrio aerotolerans DSM 16695(T).</title>
        <authorList>
            <person name="Karnachuk O."/>
            <person name="Avakyan M."/>
            <person name="Mardanov A."/>
            <person name="Kadnikov V."/>
            <person name="Ravin N."/>
        </authorList>
    </citation>
    <scope>NUCLEOTIDE SEQUENCE [LARGE SCALE GENOMIC DNA]</scope>
    <source>
        <strain evidence="3 4">DSM 16695</strain>
    </source>
</reference>
<sequence>MKTFILFMLCCVLFLGIAYAGDKPDAAANVGNDDKKSGQSGLKSTPRLSYRSNAPADENSSLEKLKPMLNQVLGSGQNGQAGGAEVPGSTKMSF</sequence>
<protein>
    <submittedName>
        <fullName evidence="3">Uncharacterized protein</fullName>
    </submittedName>
</protein>
<evidence type="ECO:0000313" key="4">
    <source>
        <dbReference type="Proteomes" id="UP000482487"/>
    </source>
</evidence>
<feature type="signal peptide" evidence="2">
    <location>
        <begin position="1"/>
        <end position="20"/>
    </location>
</feature>
<dbReference type="AlphaFoldDB" id="A0A7C9JAM5"/>
<evidence type="ECO:0000256" key="1">
    <source>
        <dbReference type="SAM" id="MobiDB-lite"/>
    </source>
</evidence>